<evidence type="ECO:0000256" key="3">
    <source>
        <dbReference type="ARBA" id="ARBA00023163"/>
    </source>
</evidence>
<dbReference type="Gene3D" id="1.10.10.10">
    <property type="entry name" value="Winged helix-like DNA-binding domain superfamily/Winged helix DNA-binding domain"/>
    <property type="match status" value="1"/>
</dbReference>
<gene>
    <name evidence="5" type="ORF">JQC93_01585</name>
</gene>
<dbReference type="SMART" id="SM00421">
    <property type="entry name" value="HTH_LUXR"/>
    <property type="match status" value="1"/>
</dbReference>
<sequence>MLALLAQGNTAKQCAEKLFLSPRTIESHKYRMLDILELDNHTELVRFAMRNGLGLESQSKRV</sequence>
<comment type="caution">
    <text evidence="5">The sequence shown here is derived from an EMBL/GenBank/DDBJ whole genome shotgun (WGS) entry which is preliminary data.</text>
</comment>
<name>A0ABS2HBV5_9VIBR</name>
<keyword evidence="1" id="KW-0805">Transcription regulation</keyword>
<evidence type="ECO:0000256" key="1">
    <source>
        <dbReference type="ARBA" id="ARBA00023015"/>
    </source>
</evidence>
<dbReference type="InterPro" id="IPR000792">
    <property type="entry name" value="Tscrpt_reg_LuxR_C"/>
</dbReference>
<feature type="domain" description="HTH luxR-type" evidence="4">
    <location>
        <begin position="1"/>
        <end position="52"/>
    </location>
</feature>
<dbReference type="InterPro" id="IPR016032">
    <property type="entry name" value="Sig_transdc_resp-reg_C-effctor"/>
</dbReference>
<evidence type="ECO:0000313" key="6">
    <source>
        <dbReference type="Proteomes" id="UP000809621"/>
    </source>
</evidence>
<evidence type="ECO:0000256" key="2">
    <source>
        <dbReference type="ARBA" id="ARBA00023125"/>
    </source>
</evidence>
<keyword evidence="3" id="KW-0804">Transcription</keyword>
<evidence type="ECO:0000313" key="5">
    <source>
        <dbReference type="EMBL" id="MBM7035083.1"/>
    </source>
</evidence>
<dbReference type="Proteomes" id="UP000809621">
    <property type="component" value="Unassembled WGS sequence"/>
</dbReference>
<protein>
    <submittedName>
        <fullName evidence="5">Response regulator transcription factor</fullName>
    </submittedName>
</protein>
<dbReference type="Pfam" id="PF00196">
    <property type="entry name" value="GerE"/>
    <property type="match status" value="1"/>
</dbReference>
<dbReference type="PANTHER" id="PTHR44688:SF16">
    <property type="entry name" value="DNA-BINDING TRANSCRIPTIONAL ACTIVATOR DEVR_DOSR"/>
    <property type="match status" value="1"/>
</dbReference>
<evidence type="ECO:0000259" key="4">
    <source>
        <dbReference type="PROSITE" id="PS50043"/>
    </source>
</evidence>
<keyword evidence="6" id="KW-1185">Reference proteome</keyword>
<organism evidence="5 6">
    <name type="scientific">Vibrio ulleungensis</name>
    <dbReference type="NCBI Taxonomy" id="2807619"/>
    <lineage>
        <taxon>Bacteria</taxon>
        <taxon>Pseudomonadati</taxon>
        <taxon>Pseudomonadota</taxon>
        <taxon>Gammaproteobacteria</taxon>
        <taxon>Vibrionales</taxon>
        <taxon>Vibrionaceae</taxon>
        <taxon>Vibrio</taxon>
    </lineage>
</organism>
<dbReference type="InterPro" id="IPR036388">
    <property type="entry name" value="WH-like_DNA-bd_sf"/>
</dbReference>
<dbReference type="EMBL" id="JAFEUM010000001">
    <property type="protein sequence ID" value="MBM7035083.1"/>
    <property type="molecule type" value="Genomic_DNA"/>
</dbReference>
<dbReference type="PROSITE" id="PS50043">
    <property type="entry name" value="HTH_LUXR_2"/>
    <property type="match status" value="1"/>
</dbReference>
<keyword evidence="2" id="KW-0238">DNA-binding</keyword>
<dbReference type="PANTHER" id="PTHR44688">
    <property type="entry name" value="DNA-BINDING TRANSCRIPTIONAL ACTIVATOR DEVR_DOSR"/>
    <property type="match status" value="1"/>
</dbReference>
<reference evidence="5 6" key="1">
    <citation type="submission" date="2021-02" db="EMBL/GenBank/DDBJ databases">
        <authorList>
            <person name="Park J.-S."/>
        </authorList>
    </citation>
    <scope>NUCLEOTIDE SEQUENCE [LARGE SCALE GENOMIC DNA]</scope>
    <source>
        <strain evidence="5 6">188UL20-2</strain>
    </source>
</reference>
<dbReference type="SUPFAM" id="SSF46894">
    <property type="entry name" value="C-terminal effector domain of the bipartite response regulators"/>
    <property type="match status" value="1"/>
</dbReference>
<accession>A0ABS2HBV5</accession>
<proteinExistence type="predicted"/>